<dbReference type="GO" id="GO:0051754">
    <property type="term" value="P:meiotic sister chromatid cohesion, centromeric"/>
    <property type="evidence" value="ECO:0007669"/>
    <property type="project" value="TreeGrafter"/>
</dbReference>
<dbReference type="EMBL" id="AXCM01000854">
    <property type="status" value="NOT_ANNOTATED_CDS"/>
    <property type="molecule type" value="Genomic_DNA"/>
</dbReference>
<dbReference type="GO" id="GO:0005634">
    <property type="term" value="C:nucleus"/>
    <property type="evidence" value="ECO:0007669"/>
    <property type="project" value="TreeGrafter"/>
</dbReference>
<dbReference type="SUPFAM" id="SSF56112">
    <property type="entry name" value="Protein kinase-like (PK-like)"/>
    <property type="match status" value="1"/>
</dbReference>
<evidence type="ECO:0000256" key="5">
    <source>
        <dbReference type="ARBA" id="ARBA00022840"/>
    </source>
</evidence>
<feature type="domain" description="BUB1 N-terminal" evidence="10">
    <location>
        <begin position="39"/>
        <end position="196"/>
    </location>
</feature>
<dbReference type="SMART" id="SM00777">
    <property type="entry name" value="Mad3_BUB1_I"/>
    <property type="match status" value="1"/>
</dbReference>
<dbReference type="PROSITE" id="PS50011">
    <property type="entry name" value="PROTEIN_KINASE_DOM"/>
    <property type="match status" value="1"/>
</dbReference>
<evidence type="ECO:0000256" key="7">
    <source>
        <dbReference type="PROSITE-ProRule" id="PRU10141"/>
    </source>
</evidence>
<feature type="region of interest" description="Disordered" evidence="8">
    <location>
        <begin position="555"/>
        <end position="670"/>
    </location>
</feature>
<evidence type="ECO:0000256" key="1">
    <source>
        <dbReference type="ARBA" id="ARBA00004629"/>
    </source>
</evidence>
<organism evidence="11 12">
    <name type="scientific">Anopheles culicifacies</name>
    <dbReference type="NCBI Taxonomy" id="139723"/>
    <lineage>
        <taxon>Eukaryota</taxon>
        <taxon>Metazoa</taxon>
        <taxon>Ecdysozoa</taxon>
        <taxon>Arthropoda</taxon>
        <taxon>Hexapoda</taxon>
        <taxon>Insecta</taxon>
        <taxon>Pterygota</taxon>
        <taxon>Neoptera</taxon>
        <taxon>Endopterygota</taxon>
        <taxon>Diptera</taxon>
        <taxon>Nematocera</taxon>
        <taxon>Culicoidea</taxon>
        <taxon>Culicidae</taxon>
        <taxon>Anophelinae</taxon>
        <taxon>Anopheles</taxon>
        <taxon>culicifacies species complex</taxon>
    </lineage>
</organism>
<dbReference type="VEuPathDB" id="VectorBase:ACUA011764"/>
<evidence type="ECO:0008006" key="13">
    <source>
        <dbReference type="Google" id="ProtNLM"/>
    </source>
</evidence>
<evidence type="ECO:0000256" key="6">
    <source>
        <dbReference type="ARBA" id="ARBA00023328"/>
    </source>
</evidence>
<dbReference type="EnsemblMetazoa" id="ACUA011764-RA">
    <property type="protein sequence ID" value="ACUA011764-PA"/>
    <property type="gene ID" value="ACUA011764"/>
</dbReference>
<sequence length="1965" mass="220469">MNFDEKKENIQPLRGGRNVEQLEYAFVSPEQWEEERKAHEKQIDHYEGDDPLATWYDYFCWMEQTNVSNFKPMIQEQALRRCVQLYENDPRYMQDHRFIKLCIKYIDSQPSPVELYNELYNRGVGTLCAELYIAWAYYYDAVDNFAKTEEVFQKGLRAGAESKADLEQAHKMFGFSMSQRLLHKDECSKLKFQSTLDERRNVLTTLRTSRKKHVGSVRTGLAVKSYQPGIVHQENASRNTGLASNAGSNAIVFTDDPGNAEAGSSIIRPFSSVHNESENIIEAARLANMKTTHKKGNLFGTHQTPSFDIPEDKEEFIPIPVLVDNSSKGVTLSAQFCRRNKPQTPFEVGICVGDPKERAIPMYDKIRLYCRAKEHKGVVAGRTEYSPEELRAYGYFVRRGIENRFTQEHAKVWGRGYDVGIRLHPLHVTASKSDESGKVAFENPTLDSCDRNIQTKITDIYSNPSEEQSIEELLVGRWLKGNIKRCIDRRYQDDIDPVDMDETHVESKRISMGPARFSMAPAAALSNDGNTQLPMRPRKSIFPLQQTGLVAASIQEETEEELQHRSTRANELGPLEHSLQGLTVQSRKRPSNEVLEQEVSKKEDSTPTPLKEAIKNDLQMSSGAGSASVPAKRVDIFVDDSDENDERDERPPNFKHPDPYLNDLAPPQQQQTYYPNDTCSTQMFNLFVKNISTPVAPGRKQSTENPLASTAGLTSKRIVVFTDDDENGTANDQEPAAQLERMEQSKHYSAGNVAAPVSIPGAVINDENAVPLMDHMTPPSTSSGCNSTQSHKQLSTIMERTETSTVSSTTTAGVTKSPTDTQAHSPEAAYDTHIPSVSSTKLAFTEPVEPPKKSVFTLPVEDGKGFCIHIDSTETMANIPLKRVPLPDAPIAQSDDKENMLVTRSAGGPVFQLSEEPTASGFGFMGTGPNRNVSHLVQRELEANSIASFRMATERTNTVPIQLVKPQHMIPEIDAIVPSGSSANSNASTMLTSTSSQPTVVNVEQNAKESRKKNNSLLDLLDTTFSPKVTPNSGRDTETASSKGEKARKECSFDLDDLIKSPQPRNNVDLPKLENRLTALQPTVPQVTCNDLSLLSIPPIKMEKSLNIDVSLALPSFHVTKPAQPAITAGPVERIDLNEFPSPCPPPGTNNERTSFDDINTVAFSLNINHAVNSTIIQDGFKTPSKQTRRVEQPNHSNLQIVDVKGGMVKSEGFLCHRFQQEQSKTLYGYRTILQDAERWDEDEEQLAGQPNNIYQHKPIDMDATMQQINAHMLVEDIDPFEKQLLDAFLDSVDFMAYIAELPTCLMVNKVQPLRKDALVKVKDDDVAFRVQQKIGKGTYGTIFCATNVSTGQKVAMKQERPANLWEYYICLELRSRIESPDILPGFMTIDYAIIGNNASTFVSSYSRYGNILDVCNLVNRVTNRNVDEFIAMIVTTQILSIVDHLHSCQIIHADIKPDNFLFMGPIELGSKLPCIQLIDFGVSIDMKRFPEDVKFKKVITTENFTCIEMLENKPWTYQPDLYGVAATSHVMLFGKYMQVQKNVANWGIKTAMPRYFKKVVWENYFTTLLNIRDCDHLPNLQKLRTAFLEEITLHEKYIQTKISEFNHVLADVTQVSSIMVTFVEGFHTKQDVERMQYIPLGRTGLKVSKVSFGTGTFSQLYGDLDETKAEEAVRFAVKQGINYFDTAPFYGQGRSEEVLGKALRKIPRQAYYIATKVGRYEREYERMFDYSAAKTRESVERSLTLLGVDYIDVVQIHDVEFAPNLDIIVEETLPALEALRSEGKLRFIGVSAYPLEVLKQIISKAAGRFDTVLSYCRNTLFDDSLQDFIPFFQQHQLGIICASGHGMGLLTNSGPQPWHPAGQELKSACLEAADYCKQQDIELGKLAMHHSIELPGPATFLAGMQTVELVNINLDAYFNGLSAKEAEVLAYLKERVFSKIKRSHWEGVELKSYWAAIKALSSSE</sequence>
<dbReference type="PANTHER" id="PTHR14030">
    <property type="entry name" value="MITOTIC CHECKPOINT SERINE/THREONINE-PROTEIN KINASE BUB1"/>
    <property type="match status" value="1"/>
</dbReference>
<dbReference type="Gene3D" id="3.20.20.100">
    <property type="entry name" value="NADP-dependent oxidoreductase domain"/>
    <property type="match status" value="1"/>
</dbReference>
<keyword evidence="12" id="KW-1185">Reference proteome</keyword>
<dbReference type="CDD" id="cd19163">
    <property type="entry name" value="AKR_galDH"/>
    <property type="match status" value="1"/>
</dbReference>
<dbReference type="GO" id="GO:0005524">
    <property type="term" value="F:ATP binding"/>
    <property type="evidence" value="ECO:0007669"/>
    <property type="project" value="UniProtKB-UniRule"/>
</dbReference>
<accession>A0A182M815</accession>
<dbReference type="Pfam" id="PF00069">
    <property type="entry name" value="Pkinase"/>
    <property type="match status" value="1"/>
</dbReference>
<dbReference type="GO" id="GO:0032991">
    <property type="term" value="C:protein-containing complex"/>
    <property type="evidence" value="ECO:0007669"/>
    <property type="project" value="UniProtKB-ARBA"/>
</dbReference>
<dbReference type="FunFam" id="3.20.20.100:FF:000011">
    <property type="entry name" value="Aldo/keto reductase"/>
    <property type="match status" value="1"/>
</dbReference>
<protein>
    <recommendedName>
        <fullName evidence="13">Mitotic checkpoint serine/threonine-protein kinase BUB1</fullName>
    </recommendedName>
</protein>
<dbReference type="InterPro" id="IPR036812">
    <property type="entry name" value="NAD(P)_OxRdtase_dom_sf"/>
</dbReference>
<dbReference type="InterPro" id="IPR008271">
    <property type="entry name" value="Ser/Thr_kinase_AS"/>
</dbReference>
<evidence type="ECO:0000259" key="9">
    <source>
        <dbReference type="PROSITE" id="PS50011"/>
    </source>
</evidence>
<feature type="compositionally biased region" description="Polar residues" evidence="8">
    <location>
        <begin position="984"/>
        <end position="1005"/>
    </location>
</feature>
<comment type="subcellular location">
    <subcellularLocation>
        <location evidence="1">Chromosome</location>
        <location evidence="1">Centromere</location>
        <location evidence="1">Kinetochore</location>
    </subcellularLocation>
</comment>
<dbReference type="InterPro" id="IPR011009">
    <property type="entry name" value="Kinase-like_dom_sf"/>
</dbReference>
<dbReference type="InterPro" id="IPR023210">
    <property type="entry name" value="NADP_OxRdtase_dom"/>
</dbReference>
<dbReference type="PANTHER" id="PTHR14030:SF4">
    <property type="entry name" value="BUB1 KINASE, ISOFORM A-RELATED"/>
    <property type="match status" value="1"/>
</dbReference>
<reference evidence="12" key="1">
    <citation type="submission" date="2013-09" db="EMBL/GenBank/DDBJ databases">
        <title>The Genome Sequence of Anopheles culicifacies species A.</title>
        <authorList>
            <consortium name="The Broad Institute Genomics Platform"/>
            <person name="Neafsey D.E."/>
            <person name="Besansky N."/>
            <person name="Howell P."/>
            <person name="Walton C."/>
            <person name="Young S.K."/>
            <person name="Zeng Q."/>
            <person name="Gargeya S."/>
            <person name="Fitzgerald M."/>
            <person name="Haas B."/>
            <person name="Abouelleil A."/>
            <person name="Allen A.W."/>
            <person name="Alvarado L."/>
            <person name="Arachchi H.M."/>
            <person name="Berlin A.M."/>
            <person name="Chapman S.B."/>
            <person name="Gainer-Dewar J."/>
            <person name="Goldberg J."/>
            <person name="Griggs A."/>
            <person name="Gujja S."/>
            <person name="Hansen M."/>
            <person name="Howarth C."/>
            <person name="Imamovic A."/>
            <person name="Ireland A."/>
            <person name="Larimer J."/>
            <person name="McCowan C."/>
            <person name="Murphy C."/>
            <person name="Pearson M."/>
            <person name="Poon T.W."/>
            <person name="Priest M."/>
            <person name="Roberts A."/>
            <person name="Saif S."/>
            <person name="Shea T."/>
            <person name="Sisk P."/>
            <person name="Sykes S."/>
            <person name="Wortman J."/>
            <person name="Nusbaum C."/>
            <person name="Birren B."/>
        </authorList>
    </citation>
    <scope>NUCLEOTIDE SEQUENCE [LARGE SCALE GENOMIC DNA]</scope>
    <source>
        <strain evidence="12">A-37</strain>
    </source>
</reference>
<dbReference type="SMART" id="SM00220">
    <property type="entry name" value="S_TKc"/>
    <property type="match status" value="1"/>
</dbReference>
<dbReference type="InterPro" id="IPR044479">
    <property type="entry name" value="LGALDH-like"/>
</dbReference>
<dbReference type="PROSITE" id="PS00107">
    <property type="entry name" value="PROTEIN_KINASE_ATP"/>
    <property type="match status" value="1"/>
</dbReference>
<keyword evidence="2" id="KW-0158">Chromosome</keyword>
<evidence type="ECO:0000256" key="4">
    <source>
        <dbReference type="ARBA" id="ARBA00022838"/>
    </source>
</evidence>
<dbReference type="InterPro" id="IPR013212">
    <property type="entry name" value="Mad3/Bub1_I"/>
</dbReference>
<feature type="compositionally biased region" description="Polar residues" evidence="8">
    <location>
        <begin position="1023"/>
        <end position="1034"/>
    </location>
</feature>
<keyword evidence="3 7" id="KW-0547">Nucleotide-binding</keyword>
<evidence type="ECO:0000313" key="12">
    <source>
        <dbReference type="Proteomes" id="UP000075883"/>
    </source>
</evidence>
<proteinExistence type="predicted"/>
<dbReference type="PROSITE" id="PS51489">
    <property type="entry name" value="BUB1_N"/>
    <property type="match status" value="1"/>
</dbReference>
<dbReference type="InterPro" id="IPR000719">
    <property type="entry name" value="Prot_kinase_dom"/>
</dbReference>
<feature type="compositionally biased region" description="Basic and acidic residues" evidence="8">
    <location>
        <begin position="647"/>
        <end position="658"/>
    </location>
</feature>
<feature type="region of interest" description="Disordered" evidence="8">
    <location>
        <begin position="800"/>
        <end position="827"/>
    </location>
</feature>
<feature type="compositionally biased region" description="Acidic residues" evidence="8">
    <location>
        <begin position="637"/>
        <end position="646"/>
    </location>
</feature>
<keyword evidence="5 7" id="KW-0067">ATP-binding</keyword>
<dbReference type="Pfam" id="PF00248">
    <property type="entry name" value="Aldo_ket_red"/>
    <property type="match status" value="1"/>
</dbReference>
<keyword evidence="4" id="KW-0995">Kinetochore</keyword>
<dbReference type="Gene3D" id="1.25.40.430">
    <property type="match status" value="1"/>
</dbReference>
<dbReference type="Proteomes" id="UP000075883">
    <property type="component" value="Unassembled WGS sequence"/>
</dbReference>
<dbReference type="GO" id="GO:0004672">
    <property type="term" value="F:protein kinase activity"/>
    <property type="evidence" value="ECO:0007669"/>
    <property type="project" value="InterPro"/>
</dbReference>
<feature type="region of interest" description="Disordered" evidence="8">
    <location>
        <begin position="984"/>
        <end position="1049"/>
    </location>
</feature>
<dbReference type="GO" id="GO:0010349">
    <property type="term" value="F:L-galactose dehydrogenase activity"/>
    <property type="evidence" value="ECO:0007669"/>
    <property type="project" value="InterPro"/>
</dbReference>
<evidence type="ECO:0000256" key="3">
    <source>
        <dbReference type="ARBA" id="ARBA00022741"/>
    </source>
</evidence>
<evidence type="ECO:0000313" key="11">
    <source>
        <dbReference type="EnsemblMetazoa" id="ACUA011764-PA"/>
    </source>
</evidence>
<dbReference type="STRING" id="139723.A0A182M815"/>
<evidence type="ECO:0000259" key="10">
    <source>
        <dbReference type="PROSITE" id="PS51489"/>
    </source>
</evidence>
<evidence type="ECO:0000256" key="2">
    <source>
        <dbReference type="ARBA" id="ARBA00022454"/>
    </source>
</evidence>
<dbReference type="Gene3D" id="1.10.510.10">
    <property type="entry name" value="Transferase(Phosphotransferase) domain 1"/>
    <property type="match status" value="1"/>
</dbReference>
<keyword evidence="6" id="KW-0137">Centromere</keyword>
<evidence type="ECO:0000256" key="8">
    <source>
        <dbReference type="SAM" id="MobiDB-lite"/>
    </source>
</evidence>
<feature type="compositionally biased region" description="Low complexity" evidence="8">
    <location>
        <begin position="803"/>
        <end position="817"/>
    </location>
</feature>
<reference evidence="11" key="2">
    <citation type="submission" date="2020-05" db="UniProtKB">
        <authorList>
            <consortium name="EnsemblMetazoa"/>
        </authorList>
    </citation>
    <scope>IDENTIFICATION</scope>
    <source>
        <strain evidence="11">A-37</strain>
    </source>
</reference>
<dbReference type="SUPFAM" id="SSF51430">
    <property type="entry name" value="NAD(P)-linked oxidoreductase"/>
    <property type="match status" value="1"/>
</dbReference>
<name>A0A182M815_9DIPT</name>
<dbReference type="InterPro" id="IPR017441">
    <property type="entry name" value="Protein_kinase_ATP_BS"/>
</dbReference>
<feature type="binding site" evidence="7">
    <location>
        <position position="1358"/>
    </location>
    <ligand>
        <name>ATP</name>
        <dbReference type="ChEBI" id="CHEBI:30616"/>
    </ligand>
</feature>
<dbReference type="CDD" id="cd13981">
    <property type="entry name" value="STKc_Bub1_BubR1"/>
    <property type="match status" value="1"/>
</dbReference>
<feature type="domain" description="Protein kinase" evidence="9">
    <location>
        <begin position="1329"/>
        <end position="1611"/>
    </location>
</feature>
<feature type="compositionally biased region" description="Basic and acidic residues" evidence="8">
    <location>
        <begin position="1035"/>
        <end position="1049"/>
    </location>
</feature>
<dbReference type="GO" id="GO:0007094">
    <property type="term" value="P:mitotic spindle assembly checkpoint signaling"/>
    <property type="evidence" value="ECO:0007669"/>
    <property type="project" value="InterPro"/>
</dbReference>
<dbReference type="Pfam" id="PF08311">
    <property type="entry name" value="Mad3_BUB1_I"/>
    <property type="match status" value="1"/>
</dbReference>
<dbReference type="PROSITE" id="PS00108">
    <property type="entry name" value="PROTEIN_KINASE_ST"/>
    <property type="match status" value="1"/>
</dbReference>
<dbReference type="GO" id="GO:0000776">
    <property type="term" value="C:kinetochore"/>
    <property type="evidence" value="ECO:0007669"/>
    <property type="project" value="UniProtKB-KW"/>
</dbReference>
<dbReference type="InterPro" id="IPR015661">
    <property type="entry name" value="Bub1/Mad3"/>
</dbReference>